<reference evidence="1" key="1">
    <citation type="submission" date="2013-04" db="EMBL/GenBank/DDBJ databases">
        <title>The genome sequencing project of 58 acetic acid bacteria.</title>
        <authorList>
            <person name="Okamoto-Kainuma A."/>
            <person name="Ishikawa M."/>
            <person name="Umino S."/>
            <person name="Koizumi Y."/>
            <person name="Shiwa Y."/>
            <person name="Yoshikawa H."/>
            <person name="Matsutani M."/>
            <person name="Matsushita K."/>
        </authorList>
    </citation>
    <scope>NUCLEOTIDE SEQUENCE</scope>
    <source>
        <strain evidence="1">NRIC 0535</strain>
    </source>
</reference>
<dbReference type="Proteomes" id="UP001062776">
    <property type="component" value="Unassembled WGS sequence"/>
</dbReference>
<sequence>MMGATVHAQNFTPEQLDRMAQERQKEIGPRNWGPPPPVTNETYVKRSLPVAVECKSPRRDFEPLYAEPSLESVRVGVAAPQIAVTSVVSKGWRKVLRVGNSFAWIPDADVVPYQPLVPGNTTRCVVAGEAANGMILFDHPAK</sequence>
<accession>A0ABQ0Q4P2</accession>
<gene>
    <name evidence="1" type="ORF">AA0535_2260</name>
</gene>
<evidence type="ECO:0000313" key="1">
    <source>
        <dbReference type="EMBL" id="GBQ91304.1"/>
    </source>
</evidence>
<evidence type="ECO:0000313" key="2">
    <source>
        <dbReference type="Proteomes" id="UP001062776"/>
    </source>
</evidence>
<organism evidence="1 2">
    <name type="scientific">Asaia krungthepensis NRIC 0535</name>
    <dbReference type="NCBI Taxonomy" id="1307925"/>
    <lineage>
        <taxon>Bacteria</taxon>
        <taxon>Pseudomonadati</taxon>
        <taxon>Pseudomonadota</taxon>
        <taxon>Alphaproteobacteria</taxon>
        <taxon>Acetobacterales</taxon>
        <taxon>Acetobacteraceae</taxon>
        <taxon>Asaia</taxon>
    </lineage>
</organism>
<dbReference type="EMBL" id="BAPV01000042">
    <property type="protein sequence ID" value="GBQ91304.1"/>
    <property type="molecule type" value="Genomic_DNA"/>
</dbReference>
<comment type="caution">
    <text evidence="1">The sequence shown here is derived from an EMBL/GenBank/DDBJ whole genome shotgun (WGS) entry which is preliminary data.</text>
</comment>
<name>A0ABQ0Q4P2_9PROT</name>
<proteinExistence type="predicted"/>
<keyword evidence="2" id="KW-1185">Reference proteome</keyword>
<protein>
    <submittedName>
        <fullName evidence="1">Uncharacterized protein</fullName>
    </submittedName>
</protein>